<evidence type="ECO:0000256" key="7">
    <source>
        <dbReference type="ARBA" id="ARBA00023180"/>
    </source>
</evidence>
<evidence type="ECO:0000256" key="5">
    <source>
        <dbReference type="ARBA" id="ARBA00023136"/>
    </source>
</evidence>
<feature type="chain" id="PRO_5013614843" evidence="9">
    <location>
        <begin position="17"/>
        <end position="598"/>
    </location>
</feature>
<evidence type="ECO:0000313" key="10">
    <source>
        <dbReference type="EMBL" id="SOQ38986.1"/>
    </source>
</evidence>
<dbReference type="InterPro" id="IPR052192">
    <property type="entry name" value="Insect_Ionotropic_Sensory_Rcpt"/>
</dbReference>
<keyword evidence="2" id="KW-1003">Cell membrane</keyword>
<keyword evidence="4 8" id="KW-1133">Transmembrane helix</keyword>
<evidence type="ECO:0000256" key="9">
    <source>
        <dbReference type="SAM" id="SignalP"/>
    </source>
</evidence>
<gene>
    <name evidence="10" type="primary">SFRICE006956.1</name>
    <name evidence="10" type="ORF">SFRICE_006956.1</name>
</gene>
<sequence>MKHVLILLTIVQSTLSNFTFYGDFPNCTATSNLIKTAVNISSTYYNRHFTTTVIWKQNSSNCVNGFLTSYPGSVVLSPWATYNDSKVRDINETVGFKQTIYFANDLNEYEIIMKLINEVIRFPIRFILVLENIVTSDQELYDFIEVTSKNDQADLIVVSEMDTGEVKLSTFYPYSEGLCGNYTPVFMKYGQDMFPKKFSNFYQCPIRTALLEYYPYVTVQAENDRVTSVGGYDGKILMIILSKLNASLEVTSAYNNSIFGTYVNGTATGSIGDLATEKADILIPADILTEKRYTVTLPSHTYHTVDIRWVGRRQREVYDWLKFIVPDQTNFTYLHGLVYISFLISASLVIKCKPHLTRATNRILYQSFIIILGQSVKFVTKSFLLNTLFVLWIWFCFFFRIDYQADLVNALQTPDLEPPFESIEDAVRKVDGYGGVEVVVEYYKDTPLEHNYKVIPMNELRTYIRRIFEGENFLLATDIALVNLLAPYVQILEKRISATGASFYMRPGWPAAKDVDDVIFSLVEAGVIDKILSDGNNHKWILDRKDLNDDMIPIGIAFSKINTLFYGLIFMWVVCSIILFIEIKHYKKQIMKAQREYN</sequence>
<feature type="signal peptide" evidence="9">
    <location>
        <begin position="1"/>
        <end position="16"/>
    </location>
</feature>
<evidence type="ECO:0000256" key="4">
    <source>
        <dbReference type="ARBA" id="ARBA00022989"/>
    </source>
</evidence>
<evidence type="ECO:0000256" key="1">
    <source>
        <dbReference type="ARBA" id="ARBA00004651"/>
    </source>
</evidence>
<accession>A0A2H1VDY6</accession>
<name>A0A2H1VDY6_SPOFR</name>
<keyword evidence="5 8" id="KW-0472">Membrane</keyword>
<evidence type="ECO:0000256" key="3">
    <source>
        <dbReference type="ARBA" id="ARBA00022692"/>
    </source>
</evidence>
<dbReference type="PANTHER" id="PTHR42643:SF24">
    <property type="entry name" value="IONOTROPIC RECEPTOR 60A"/>
    <property type="match status" value="1"/>
</dbReference>
<evidence type="ECO:0000256" key="8">
    <source>
        <dbReference type="SAM" id="Phobius"/>
    </source>
</evidence>
<proteinExistence type="predicted"/>
<dbReference type="GO" id="GO:0005886">
    <property type="term" value="C:plasma membrane"/>
    <property type="evidence" value="ECO:0007669"/>
    <property type="project" value="UniProtKB-SubCell"/>
</dbReference>
<keyword evidence="9" id="KW-0732">Signal</keyword>
<reference evidence="10" key="1">
    <citation type="submission" date="2016-07" db="EMBL/GenBank/DDBJ databases">
        <authorList>
            <person name="Bretaudeau A."/>
        </authorList>
    </citation>
    <scope>NUCLEOTIDE SEQUENCE</scope>
    <source>
        <strain evidence="10">Rice</strain>
        <tissue evidence="10">Whole body</tissue>
    </source>
</reference>
<dbReference type="PANTHER" id="PTHR42643">
    <property type="entry name" value="IONOTROPIC RECEPTOR 20A-RELATED"/>
    <property type="match status" value="1"/>
</dbReference>
<dbReference type="SUPFAM" id="SSF53850">
    <property type="entry name" value="Periplasmic binding protein-like II"/>
    <property type="match status" value="1"/>
</dbReference>
<evidence type="ECO:0000256" key="6">
    <source>
        <dbReference type="ARBA" id="ARBA00023170"/>
    </source>
</evidence>
<dbReference type="AlphaFoldDB" id="A0A2H1VDY6"/>
<evidence type="ECO:0000256" key="2">
    <source>
        <dbReference type="ARBA" id="ARBA00022475"/>
    </source>
</evidence>
<keyword evidence="6" id="KW-0675">Receptor</keyword>
<organism evidence="10">
    <name type="scientific">Spodoptera frugiperda</name>
    <name type="common">Fall armyworm</name>
    <dbReference type="NCBI Taxonomy" id="7108"/>
    <lineage>
        <taxon>Eukaryota</taxon>
        <taxon>Metazoa</taxon>
        <taxon>Ecdysozoa</taxon>
        <taxon>Arthropoda</taxon>
        <taxon>Hexapoda</taxon>
        <taxon>Insecta</taxon>
        <taxon>Pterygota</taxon>
        <taxon>Neoptera</taxon>
        <taxon>Endopterygota</taxon>
        <taxon>Lepidoptera</taxon>
        <taxon>Glossata</taxon>
        <taxon>Ditrysia</taxon>
        <taxon>Noctuoidea</taxon>
        <taxon>Noctuidae</taxon>
        <taxon>Amphipyrinae</taxon>
        <taxon>Spodoptera</taxon>
    </lineage>
</organism>
<keyword evidence="7" id="KW-0325">Glycoprotein</keyword>
<feature type="transmembrane region" description="Helical" evidence="8">
    <location>
        <begin position="564"/>
        <end position="583"/>
    </location>
</feature>
<keyword evidence="3 8" id="KW-0812">Transmembrane</keyword>
<dbReference type="Gene3D" id="3.40.190.10">
    <property type="entry name" value="Periplasmic binding protein-like II"/>
    <property type="match status" value="1"/>
</dbReference>
<protein>
    <submittedName>
        <fullName evidence="10">SFRICE006956.1</fullName>
    </submittedName>
</protein>
<feature type="transmembrane region" description="Helical" evidence="8">
    <location>
        <begin position="383"/>
        <end position="401"/>
    </location>
</feature>
<feature type="transmembrane region" description="Helical" evidence="8">
    <location>
        <begin position="331"/>
        <end position="350"/>
    </location>
</feature>
<dbReference type="EMBL" id="ODYU01002010">
    <property type="protein sequence ID" value="SOQ38986.1"/>
    <property type="molecule type" value="Genomic_DNA"/>
</dbReference>
<comment type="subcellular location">
    <subcellularLocation>
        <location evidence="1">Cell membrane</location>
        <topology evidence="1">Multi-pass membrane protein</topology>
    </subcellularLocation>
</comment>